<dbReference type="KEGG" id="est:DN752_19105"/>
<protein>
    <recommendedName>
        <fullName evidence="3">AraC-type arabinose-binding/dimerisation domain-containing protein</fullName>
    </recommendedName>
</protein>
<dbReference type="AlphaFoldDB" id="A0A2Z4IP12"/>
<reference evidence="1 2" key="1">
    <citation type="submission" date="2018-06" db="EMBL/GenBank/DDBJ databases">
        <title>Echinicola strongylocentroti sp. nov., isolated from a sea urchin Strongylocentrotus intermedius.</title>
        <authorList>
            <person name="Bae S.S."/>
        </authorList>
    </citation>
    <scope>NUCLEOTIDE SEQUENCE [LARGE SCALE GENOMIC DNA]</scope>
    <source>
        <strain evidence="1 2">MEBiC08714</strain>
    </source>
</reference>
<dbReference type="RefSeq" id="WP_112785446.1">
    <property type="nucleotide sequence ID" value="NZ_CP030041.1"/>
</dbReference>
<proteinExistence type="predicted"/>
<evidence type="ECO:0008006" key="3">
    <source>
        <dbReference type="Google" id="ProtNLM"/>
    </source>
</evidence>
<keyword evidence="2" id="KW-1185">Reference proteome</keyword>
<evidence type="ECO:0000313" key="2">
    <source>
        <dbReference type="Proteomes" id="UP000248688"/>
    </source>
</evidence>
<sequence>MNTDYKTIISVDLGFEVNPNRPITSFSRFLTEAKCGEVHAHPRAQLLFASGGIMKVAVENQLWIVTPVQGIWIPGGRQHQVFFPENVQVATLFIDPSFSPSLSTDTFAFELSVFLKCLVKKNGGFWKPIF</sequence>
<dbReference type="PANTHER" id="PTHR11019">
    <property type="entry name" value="HTH-TYPE TRANSCRIPTIONAL REGULATOR NIMR"/>
    <property type="match status" value="1"/>
</dbReference>
<dbReference type="GO" id="GO:0003677">
    <property type="term" value="F:DNA binding"/>
    <property type="evidence" value="ECO:0007669"/>
    <property type="project" value="TreeGrafter"/>
</dbReference>
<dbReference type="InterPro" id="IPR011051">
    <property type="entry name" value="RmlC_Cupin_sf"/>
</dbReference>
<evidence type="ECO:0000313" key="1">
    <source>
        <dbReference type="EMBL" id="AWW32073.1"/>
    </source>
</evidence>
<name>A0A2Z4IP12_9BACT</name>
<dbReference type="PANTHER" id="PTHR11019:SF199">
    <property type="entry name" value="HTH-TYPE TRANSCRIPTIONAL REGULATOR NIMR"/>
    <property type="match status" value="1"/>
</dbReference>
<accession>A0A2Z4IP12</accession>
<dbReference type="GO" id="GO:0006355">
    <property type="term" value="P:regulation of DNA-templated transcription"/>
    <property type="evidence" value="ECO:0007669"/>
    <property type="project" value="TreeGrafter"/>
</dbReference>
<dbReference type="CDD" id="cd06124">
    <property type="entry name" value="cupin_NimR-like_N"/>
    <property type="match status" value="1"/>
</dbReference>
<organism evidence="1 2">
    <name type="scientific">Echinicola strongylocentroti</name>
    <dbReference type="NCBI Taxonomy" id="1795355"/>
    <lineage>
        <taxon>Bacteria</taxon>
        <taxon>Pseudomonadati</taxon>
        <taxon>Bacteroidota</taxon>
        <taxon>Cytophagia</taxon>
        <taxon>Cytophagales</taxon>
        <taxon>Cyclobacteriaceae</taxon>
        <taxon>Echinicola</taxon>
    </lineage>
</organism>
<dbReference type="Proteomes" id="UP000248688">
    <property type="component" value="Chromosome"/>
</dbReference>
<dbReference type="EMBL" id="CP030041">
    <property type="protein sequence ID" value="AWW32073.1"/>
    <property type="molecule type" value="Genomic_DNA"/>
</dbReference>
<gene>
    <name evidence="1" type="ORF">DN752_19105</name>
</gene>
<dbReference type="OrthoDB" id="9804543at2"/>
<dbReference type="SUPFAM" id="SSF51182">
    <property type="entry name" value="RmlC-like cupins"/>
    <property type="match status" value="1"/>
</dbReference>